<dbReference type="SUPFAM" id="SSF88723">
    <property type="entry name" value="PIN domain-like"/>
    <property type="match status" value="1"/>
</dbReference>
<dbReference type="InterPro" id="IPR029060">
    <property type="entry name" value="PIN-like_dom_sf"/>
</dbReference>
<organism evidence="2 3">
    <name type="scientific">Archaeoglobus profundus (strain DSM 5631 / JCM 9629 / NBRC 100127 / Av18)</name>
    <dbReference type="NCBI Taxonomy" id="572546"/>
    <lineage>
        <taxon>Archaea</taxon>
        <taxon>Methanobacteriati</taxon>
        <taxon>Methanobacteriota</taxon>
        <taxon>Archaeoglobi</taxon>
        <taxon>Archaeoglobales</taxon>
        <taxon>Archaeoglobaceae</taxon>
        <taxon>Archaeoglobus</taxon>
    </lineage>
</organism>
<dbReference type="RefSeq" id="WP_012940588.1">
    <property type="nucleotide sequence ID" value="NC_013741.1"/>
</dbReference>
<dbReference type="InterPro" id="IPR039018">
    <property type="entry name" value="VapC20-like"/>
</dbReference>
<dbReference type="Gene3D" id="3.40.50.1010">
    <property type="entry name" value="5'-nuclease"/>
    <property type="match status" value="1"/>
</dbReference>
<dbReference type="KEGG" id="apo:Arcpr_1200"/>
<dbReference type="GO" id="GO:0016075">
    <property type="term" value="P:rRNA catabolic process"/>
    <property type="evidence" value="ECO:0007669"/>
    <property type="project" value="TreeGrafter"/>
</dbReference>
<dbReference type="PANTHER" id="PTHR42188">
    <property type="entry name" value="23S RRNA-SPECIFIC ENDONUCLEASE VAPC20"/>
    <property type="match status" value="1"/>
</dbReference>
<dbReference type="GO" id="GO:0004521">
    <property type="term" value="F:RNA endonuclease activity"/>
    <property type="evidence" value="ECO:0007669"/>
    <property type="project" value="InterPro"/>
</dbReference>
<dbReference type="PANTHER" id="PTHR42188:SF1">
    <property type="entry name" value="23S RRNA-SPECIFIC ENDONUCLEASE VAPC20"/>
    <property type="match status" value="1"/>
</dbReference>
<dbReference type="CDD" id="cd09854">
    <property type="entry name" value="PIN_VapC-like"/>
    <property type="match status" value="1"/>
</dbReference>
<name>D2RDQ8_ARCPA</name>
<dbReference type="GeneID" id="8739882"/>
<keyword evidence="3" id="KW-1185">Reference proteome</keyword>
<evidence type="ECO:0000313" key="3">
    <source>
        <dbReference type="Proteomes" id="UP000001901"/>
    </source>
</evidence>
<proteinExistence type="predicted"/>
<feature type="domain" description="PIN" evidence="1">
    <location>
        <begin position="3"/>
        <end position="131"/>
    </location>
</feature>
<dbReference type="eggNOG" id="arCOG00715">
    <property type="taxonomic scope" value="Archaea"/>
</dbReference>
<gene>
    <name evidence="2" type="ordered locus">Arcpr_1200</name>
</gene>
<dbReference type="Proteomes" id="UP000001901">
    <property type="component" value="Chromosome"/>
</dbReference>
<dbReference type="HOGENOM" id="CLU_1850734_0_0_2"/>
<evidence type="ECO:0000259" key="1">
    <source>
        <dbReference type="Pfam" id="PF01850"/>
    </source>
</evidence>
<dbReference type="PaxDb" id="572546-Arcpr_1200"/>
<dbReference type="OrthoDB" id="41298at2157"/>
<protein>
    <submittedName>
        <fullName evidence="2">PilT protein domain protein</fullName>
    </submittedName>
</protein>
<accession>D2RDQ8</accession>
<dbReference type="Pfam" id="PF01850">
    <property type="entry name" value="PIN"/>
    <property type="match status" value="1"/>
</dbReference>
<reference evidence="2 3" key="1">
    <citation type="journal article" date="2010" name="Stand. Genomic Sci.">
        <title>Complete genome sequence of Archaeoglobus profundus type strain (AV18).</title>
        <authorList>
            <person name="von Jan M."/>
            <person name="Lapidus A."/>
            <person name="Del Rio T.G."/>
            <person name="Copeland A."/>
            <person name="Tice H."/>
            <person name="Cheng J.F."/>
            <person name="Lucas S."/>
            <person name="Chen F."/>
            <person name="Nolan M."/>
            <person name="Goodwin L."/>
            <person name="Han C."/>
            <person name="Pitluck S."/>
            <person name="Liolios K."/>
            <person name="Ivanova N."/>
            <person name="Mavromatis K."/>
            <person name="Ovchinnikova G."/>
            <person name="Chertkov O."/>
            <person name="Pati A."/>
            <person name="Chen A."/>
            <person name="Palaniappan K."/>
            <person name="Land M."/>
            <person name="Hauser L."/>
            <person name="Chang Y.J."/>
            <person name="Jeffries C.D."/>
            <person name="Saunders E."/>
            <person name="Brettin T."/>
            <person name="Detter J.C."/>
            <person name="Chain P."/>
            <person name="Eichinger K."/>
            <person name="Huber H."/>
            <person name="Spring S."/>
            <person name="Rohde M."/>
            <person name="Goker M."/>
            <person name="Wirth R."/>
            <person name="Woyke T."/>
            <person name="Bristow J."/>
            <person name="Eisen J.A."/>
            <person name="Markowitz V."/>
            <person name="Hugenholtz P."/>
            <person name="Kyrpides N.C."/>
            <person name="Klenk H.P."/>
        </authorList>
    </citation>
    <scope>NUCLEOTIDE SEQUENCE [LARGE SCALE GENOMIC DNA]</scope>
    <source>
        <strain evidence="3">DSM 5631 / JCM 9629 / NBRC 100127 / Av18</strain>
    </source>
</reference>
<sequence length="138" mass="15663">MRFVDASVFVHAFIKPKRKLKPHEVKIKESAKEIVKRINEGEEVGITVVQIAEIANLLESYLPLNEALKIEEFLLVAGNVKVFDVTKKDCLNALKIAKKKNVGLSDAIAYVIMMKKGVKEIYSFDKDFDNLNVKRITE</sequence>
<dbReference type="EMBL" id="CP001857">
    <property type="protein sequence ID" value="ADB58252.1"/>
    <property type="molecule type" value="Genomic_DNA"/>
</dbReference>
<dbReference type="STRING" id="572546.Arcpr_1200"/>
<evidence type="ECO:0000313" key="2">
    <source>
        <dbReference type="EMBL" id="ADB58252.1"/>
    </source>
</evidence>
<dbReference type="InterPro" id="IPR002716">
    <property type="entry name" value="PIN_dom"/>
</dbReference>
<dbReference type="AlphaFoldDB" id="D2RDQ8"/>